<keyword evidence="3" id="KW-1185">Reference proteome</keyword>
<comment type="caution">
    <text evidence="2">The sequence shown here is derived from an EMBL/GenBank/DDBJ whole genome shotgun (WGS) entry which is preliminary data.</text>
</comment>
<dbReference type="Proteomes" id="UP000643405">
    <property type="component" value="Unassembled WGS sequence"/>
</dbReference>
<dbReference type="SUPFAM" id="SSF54593">
    <property type="entry name" value="Glyoxalase/Bleomycin resistance protein/Dihydroxybiphenyl dioxygenase"/>
    <property type="match status" value="1"/>
</dbReference>
<organism evidence="2 3">
    <name type="scientific">Oryzicola mucosus</name>
    <dbReference type="NCBI Taxonomy" id="2767425"/>
    <lineage>
        <taxon>Bacteria</taxon>
        <taxon>Pseudomonadati</taxon>
        <taxon>Pseudomonadota</taxon>
        <taxon>Alphaproteobacteria</taxon>
        <taxon>Hyphomicrobiales</taxon>
        <taxon>Phyllobacteriaceae</taxon>
        <taxon>Oryzicola</taxon>
    </lineage>
</organism>
<evidence type="ECO:0000313" key="2">
    <source>
        <dbReference type="EMBL" id="MBD0417400.1"/>
    </source>
</evidence>
<feature type="domain" description="Glyoxalase-like" evidence="1">
    <location>
        <begin position="6"/>
        <end position="182"/>
    </location>
</feature>
<evidence type="ECO:0000313" key="3">
    <source>
        <dbReference type="Proteomes" id="UP000643405"/>
    </source>
</evidence>
<dbReference type="AlphaFoldDB" id="A0A8J6U615"/>
<name>A0A8J6U615_9HYPH</name>
<dbReference type="InterPro" id="IPR029068">
    <property type="entry name" value="Glyas_Bleomycin-R_OHBP_Dase"/>
</dbReference>
<reference evidence="2" key="1">
    <citation type="submission" date="2020-09" db="EMBL/GenBank/DDBJ databases">
        <title>Genome seq and assembly of Tianweitania sp.</title>
        <authorList>
            <person name="Chhetri G."/>
        </authorList>
    </citation>
    <scope>NUCLEOTIDE SEQUENCE</scope>
    <source>
        <strain evidence="2">Rool2</strain>
    </source>
</reference>
<dbReference type="InterPro" id="IPR025870">
    <property type="entry name" value="Glyoxalase-like_dom"/>
</dbReference>
<dbReference type="EMBL" id="JACVVX010000013">
    <property type="protein sequence ID" value="MBD0417400.1"/>
    <property type="molecule type" value="Genomic_DNA"/>
</dbReference>
<protein>
    <submittedName>
        <fullName evidence="2">VOC family protein</fullName>
    </submittedName>
</protein>
<sequence length="268" mass="29449">MVVPRIDHLVLGVINLEQAESDFRHCGFDVLDRGDAAGPMQNRLVRFADGSFLELLAFSGDSTHRFAPRWMKGSGWIDFALNASDFSRQTEALRSETGRELPRRSLSKPAPNVGKSWELDLIEPGVGAFDPVLPFLIEEKTPTEWRLPPLGDDIRQPHGISAVRGVTCVTDDLERSKTLMSAVFGRPAAIASRHGAGTIAVLFEEEKIWVELVQPINSATAIGTHIQKYGTGLYEATLLGNEAIESLPVAARHRAKLRVSSVDGFPFH</sequence>
<proteinExistence type="predicted"/>
<dbReference type="Gene3D" id="3.10.180.10">
    <property type="entry name" value="2,3-Dihydroxybiphenyl 1,2-Dioxygenase, domain 1"/>
    <property type="match status" value="1"/>
</dbReference>
<dbReference type="Pfam" id="PF13468">
    <property type="entry name" value="Glyoxalase_3"/>
    <property type="match status" value="1"/>
</dbReference>
<gene>
    <name evidence="2" type="ORF">ICI42_22415</name>
</gene>
<accession>A0A8J6U615</accession>
<evidence type="ECO:0000259" key="1">
    <source>
        <dbReference type="Pfam" id="PF13468"/>
    </source>
</evidence>
<dbReference type="PANTHER" id="PTHR40265:SF1">
    <property type="entry name" value="GLYOXALASE-LIKE DOMAIN-CONTAINING PROTEIN"/>
    <property type="match status" value="1"/>
</dbReference>
<dbReference type="RefSeq" id="WP_188166841.1">
    <property type="nucleotide sequence ID" value="NZ_JACVVX010000013.1"/>
</dbReference>
<dbReference type="PANTHER" id="PTHR40265">
    <property type="entry name" value="BLL2707 PROTEIN"/>
    <property type="match status" value="1"/>
</dbReference>